<accession>A0A0R1L0N7</accession>
<proteinExistence type="inferred from homology"/>
<keyword evidence="16" id="KW-1185">Reference proteome</keyword>
<dbReference type="EMBL" id="AZEA01000003">
    <property type="protein sequence ID" value="KRK89088.1"/>
    <property type="molecule type" value="Genomic_DNA"/>
</dbReference>
<dbReference type="GO" id="GO:0070475">
    <property type="term" value="P:rRNA base methylation"/>
    <property type="evidence" value="ECO:0007669"/>
    <property type="project" value="TreeGrafter"/>
</dbReference>
<comment type="caution">
    <text evidence="15">The sequence shown here is derived from an EMBL/GenBank/DDBJ whole genome shotgun (WGS) entry which is preliminary data.</text>
</comment>
<dbReference type="PANTHER" id="PTHR30027:SF3">
    <property type="entry name" value="16S RRNA (URACIL(1498)-N(3))-METHYLTRANSFERASE"/>
    <property type="match status" value="1"/>
</dbReference>
<dbReference type="InterPro" id="IPR046886">
    <property type="entry name" value="RsmE_MTase_dom"/>
</dbReference>
<dbReference type="NCBIfam" id="NF008691">
    <property type="entry name" value="PRK11713.1-4"/>
    <property type="match status" value="1"/>
</dbReference>
<dbReference type="Proteomes" id="UP000051581">
    <property type="component" value="Unassembled WGS sequence"/>
</dbReference>
<evidence type="ECO:0000256" key="6">
    <source>
        <dbReference type="ARBA" id="ARBA00022552"/>
    </source>
</evidence>
<dbReference type="RefSeq" id="WP_057823605.1">
    <property type="nucleotide sequence ID" value="NZ_AZEA01000003.1"/>
</dbReference>
<dbReference type="InterPro" id="IPR029026">
    <property type="entry name" value="tRNA_m1G_MTases_N"/>
</dbReference>
<evidence type="ECO:0000256" key="8">
    <source>
        <dbReference type="ARBA" id="ARBA00022679"/>
    </source>
</evidence>
<evidence type="ECO:0000256" key="11">
    <source>
        <dbReference type="ARBA" id="ARBA00047944"/>
    </source>
</evidence>
<keyword evidence="7 12" id="KW-0489">Methyltransferase</keyword>
<keyword evidence="5 12" id="KW-0963">Cytoplasm</keyword>
<dbReference type="CDD" id="cd18084">
    <property type="entry name" value="RsmE-like"/>
    <property type="match status" value="1"/>
</dbReference>
<evidence type="ECO:0000313" key="15">
    <source>
        <dbReference type="EMBL" id="KRK89088.1"/>
    </source>
</evidence>
<dbReference type="InterPro" id="IPR029028">
    <property type="entry name" value="Alpha/beta_knot_MTases"/>
</dbReference>
<dbReference type="PATRIC" id="fig|1423808.3.peg.1594"/>
<evidence type="ECO:0000256" key="7">
    <source>
        <dbReference type="ARBA" id="ARBA00022603"/>
    </source>
</evidence>
<feature type="domain" description="Ribosomal RNA small subunit methyltransferase E PUA-like" evidence="14">
    <location>
        <begin position="20"/>
        <end position="65"/>
    </location>
</feature>
<evidence type="ECO:0000259" key="14">
    <source>
        <dbReference type="Pfam" id="PF20260"/>
    </source>
</evidence>
<feature type="domain" description="Ribosomal RNA small subunit methyltransferase E methyltransferase" evidence="13">
    <location>
        <begin position="73"/>
        <end position="239"/>
    </location>
</feature>
<evidence type="ECO:0000256" key="4">
    <source>
        <dbReference type="ARBA" id="ARBA00013673"/>
    </source>
</evidence>
<evidence type="ECO:0000256" key="5">
    <source>
        <dbReference type="ARBA" id="ARBA00022490"/>
    </source>
</evidence>
<evidence type="ECO:0000259" key="13">
    <source>
        <dbReference type="Pfam" id="PF04452"/>
    </source>
</evidence>
<dbReference type="PANTHER" id="PTHR30027">
    <property type="entry name" value="RIBOSOMAL RNA SMALL SUBUNIT METHYLTRANSFERASE E"/>
    <property type="match status" value="1"/>
</dbReference>
<dbReference type="OrthoDB" id="9815641at2"/>
<evidence type="ECO:0000256" key="2">
    <source>
        <dbReference type="ARBA" id="ARBA00005528"/>
    </source>
</evidence>
<dbReference type="PIRSF" id="PIRSF015601">
    <property type="entry name" value="MTase_slr0722"/>
    <property type="match status" value="1"/>
</dbReference>
<dbReference type="Pfam" id="PF20260">
    <property type="entry name" value="PUA_4"/>
    <property type="match status" value="1"/>
</dbReference>
<reference evidence="15 16" key="1">
    <citation type="journal article" date="2015" name="Genome Announc.">
        <title>Expanding the biotechnology potential of lactobacilli through comparative genomics of 213 strains and associated genera.</title>
        <authorList>
            <person name="Sun Z."/>
            <person name="Harris H.M."/>
            <person name="McCann A."/>
            <person name="Guo C."/>
            <person name="Argimon S."/>
            <person name="Zhang W."/>
            <person name="Yang X."/>
            <person name="Jeffery I.B."/>
            <person name="Cooney J.C."/>
            <person name="Kagawa T.F."/>
            <person name="Liu W."/>
            <person name="Song Y."/>
            <person name="Salvetti E."/>
            <person name="Wrobel A."/>
            <person name="Rasinkangas P."/>
            <person name="Parkhill J."/>
            <person name="Rea M.C."/>
            <person name="O'Sullivan O."/>
            <person name="Ritari J."/>
            <person name="Douillard F.P."/>
            <person name="Paul Ross R."/>
            <person name="Yang R."/>
            <person name="Briner A.E."/>
            <person name="Felis G.E."/>
            <person name="de Vos W.M."/>
            <person name="Barrangou R."/>
            <person name="Klaenhammer T.R."/>
            <person name="Caufield P.W."/>
            <person name="Cui Y."/>
            <person name="Zhang H."/>
            <person name="O'Toole P.W."/>
        </authorList>
    </citation>
    <scope>NUCLEOTIDE SEQUENCE [LARGE SCALE GENOMIC DNA]</scope>
    <source>
        <strain evidence="15 16">DSM 19904</strain>
    </source>
</reference>
<comment type="subcellular location">
    <subcellularLocation>
        <location evidence="1 12">Cytoplasm</location>
    </subcellularLocation>
</comment>
<evidence type="ECO:0000313" key="16">
    <source>
        <dbReference type="Proteomes" id="UP000051581"/>
    </source>
</evidence>
<dbReference type="Gene3D" id="3.40.1280.10">
    <property type="match status" value="1"/>
</dbReference>
<evidence type="ECO:0000256" key="10">
    <source>
        <dbReference type="ARBA" id="ARBA00025699"/>
    </source>
</evidence>
<dbReference type="EC" id="2.1.1.193" evidence="3 12"/>
<name>A0A0R1L0N7_9LACO</name>
<sequence length="246" mass="26918">MQHYFMNQTLTTGQTIQLPTNISHHLGKVLRAEVGDHIELVSLEHQVFEAEVNKLDGSEVDATILKSTQKNVELPLAVTIVSGLSKGNKPEWIVQKATELGVSQVIFLPMNWSVVKWNQKASKKIARLNEVALSAAEQSHRNKVPNVTYLDGLKSLTELNFDTKLVAYEESAKDGEETQLVKAVKRTSAGQSIVAVFGPEGGISEAEIALLKDNGFVLAGLAPRIMRTETAPLYFLSAVSVLTELI</sequence>
<evidence type="ECO:0000256" key="9">
    <source>
        <dbReference type="ARBA" id="ARBA00022691"/>
    </source>
</evidence>
<keyword evidence="9 12" id="KW-0949">S-adenosyl-L-methionine</keyword>
<evidence type="ECO:0000256" key="1">
    <source>
        <dbReference type="ARBA" id="ARBA00004496"/>
    </source>
</evidence>
<evidence type="ECO:0000256" key="12">
    <source>
        <dbReference type="PIRNR" id="PIRNR015601"/>
    </source>
</evidence>
<dbReference type="SUPFAM" id="SSF75217">
    <property type="entry name" value="alpha/beta knot"/>
    <property type="match status" value="1"/>
</dbReference>
<comment type="similarity">
    <text evidence="2 12">Belongs to the RNA methyltransferase RsmE family.</text>
</comment>
<dbReference type="SUPFAM" id="SSF88697">
    <property type="entry name" value="PUA domain-like"/>
    <property type="match status" value="1"/>
</dbReference>
<comment type="function">
    <text evidence="10 12">Specifically methylates the N3 position of the uracil ring of uridine 1498 (m3U1498) in 16S rRNA. Acts on the fully assembled 30S ribosomal subunit.</text>
</comment>
<keyword evidence="8 12" id="KW-0808">Transferase</keyword>
<dbReference type="Pfam" id="PF04452">
    <property type="entry name" value="Methyltrans_RNA"/>
    <property type="match status" value="1"/>
</dbReference>
<dbReference type="AlphaFoldDB" id="A0A0R1L0N7"/>
<gene>
    <name evidence="15" type="ORF">FD17_GL001573</name>
</gene>
<dbReference type="GO" id="GO:0070042">
    <property type="term" value="F:rRNA (uridine-N3-)-methyltransferase activity"/>
    <property type="evidence" value="ECO:0007669"/>
    <property type="project" value="TreeGrafter"/>
</dbReference>
<comment type="catalytic activity">
    <reaction evidence="11 12">
        <text>uridine(1498) in 16S rRNA + S-adenosyl-L-methionine = N(3)-methyluridine(1498) in 16S rRNA + S-adenosyl-L-homocysteine + H(+)</text>
        <dbReference type="Rhea" id="RHEA:42920"/>
        <dbReference type="Rhea" id="RHEA-COMP:10283"/>
        <dbReference type="Rhea" id="RHEA-COMP:10284"/>
        <dbReference type="ChEBI" id="CHEBI:15378"/>
        <dbReference type="ChEBI" id="CHEBI:57856"/>
        <dbReference type="ChEBI" id="CHEBI:59789"/>
        <dbReference type="ChEBI" id="CHEBI:65315"/>
        <dbReference type="ChEBI" id="CHEBI:74502"/>
        <dbReference type="EC" id="2.1.1.193"/>
    </reaction>
</comment>
<keyword evidence="6 12" id="KW-0698">rRNA processing</keyword>
<dbReference type="GO" id="GO:0005737">
    <property type="term" value="C:cytoplasm"/>
    <property type="evidence" value="ECO:0007669"/>
    <property type="project" value="UniProtKB-SubCell"/>
</dbReference>
<dbReference type="InterPro" id="IPR006700">
    <property type="entry name" value="RsmE"/>
</dbReference>
<dbReference type="NCBIfam" id="TIGR00046">
    <property type="entry name" value="RsmE family RNA methyltransferase"/>
    <property type="match status" value="1"/>
</dbReference>
<protein>
    <recommendedName>
        <fullName evidence="4 12">Ribosomal RNA small subunit methyltransferase E</fullName>
        <ecNumber evidence="3 12">2.1.1.193</ecNumber>
    </recommendedName>
</protein>
<organism evidence="15 16">
    <name type="scientific">Lentilactobacillus sunkii DSM 19904</name>
    <dbReference type="NCBI Taxonomy" id="1423808"/>
    <lineage>
        <taxon>Bacteria</taxon>
        <taxon>Bacillati</taxon>
        <taxon>Bacillota</taxon>
        <taxon>Bacilli</taxon>
        <taxon>Lactobacillales</taxon>
        <taxon>Lactobacillaceae</taxon>
        <taxon>Lentilactobacillus</taxon>
    </lineage>
</organism>
<dbReference type="InterPro" id="IPR046887">
    <property type="entry name" value="RsmE_PUA-like"/>
</dbReference>
<dbReference type="InterPro" id="IPR015947">
    <property type="entry name" value="PUA-like_sf"/>
</dbReference>
<evidence type="ECO:0000256" key="3">
    <source>
        <dbReference type="ARBA" id="ARBA00012328"/>
    </source>
</evidence>